<dbReference type="HOGENOM" id="CLU_069356_34_0_9"/>
<keyword evidence="1 2" id="KW-0238">DNA-binding</keyword>
<evidence type="ECO:0000313" key="5">
    <source>
        <dbReference type="EMBL" id="EOW79651.1"/>
    </source>
</evidence>
<dbReference type="Gene3D" id="1.10.357.10">
    <property type="entry name" value="Tetracycline Repressor, domain 2"/>
    <property type="match status" value="1"/>
</dbReference>
<dbReference type="GO" id="GO:0000976">
    <property type="term" value="F:transcription cis-regulatory region binding"/>
    <property type="evidence" value="ECO:0007669"/>
    <property type="project" value="TreeGrafter"/>
</dbReference>
<name>R2Y824_9ENTE</name>
<dbReference type="EMBL" id="ASWH01000002">
    <property type="protein sequence ID" value="EOW79651.1"/>
    <property type="molecule type" value="Genomic_DNA"/>
</dbReference>
<dbReference type="Proteomes" id="UP000014160">
    <property type="component" value="Unassembled WGS sequence"/>
</dbReference>
<evidence type="ECO:0000313" key="4">
    <source>
        <dbReference type="EMBL" id="EOI58497.1"/>
    </source>
</evidence>
<keyword evidence="7" id="KW-1185">Reference proteome</keyword>
<accession>R2Y824</accession>
<reference evidence="5 7" key="2">
    <citation type="submission" date="2013-03" db="EMBL/GenBank/DDBJ databases">
        <title>The Genome Sequence of Enterococcus gilvus ATCC BAA-350 (PacBio/Illumina hybrid assembly).</title>
        <authorList>
            <consortium name="The Broad Institute Genomics Platform"/>
            <consortium name="The Broad Institute Genome Sequencing Center for Infectious Disease"/>
            <person name="Earl A."/>
            <person name="Russ C."/>
            <person name="Gilmore M."/>
            <person name="Surin D."/>
            <person name="Walker B."/>
            <person name="Young S."/>
            <person name="Zeng Q."/>
            <person name="Gargeya S."/>
            <person name="Fitzgerald M."/>
            <person name="Haas B."/>
            <person name="Abouelleil A."/>
            <person name="Allen A.W."/>
            <person name="Alvarado L."/>
            <person name="Arachchi H.M."/>
            <person name="Berlin A.M."/>
            <person name="Chapman S.B."/>
            <person name="Gainer-Dewar J."/>
            <person name="Goldberg J."/>
            <person name="Griggs A."/>
            <person name="Gujja S."/>
            <person name="Hansen M."/>
            <person name="Howarth C."/>
            <person name="Imamovic A."/>
            <person name="Ireland A."/>
            <person name="Larimer J."/>
            <person name="McCowan C."/>
            <person name="Murphy C."/>
            <person name="Pearson M."/>
            <person name="Poon T.W."/>
            <person name="Priest M."/>
            <person name="Roberts A."/>
            <person name="Saif S."/>
            <person name="Shea T."/>
            <person name="Sisk P."/>
            <person name="Sykes S."/>
            <person name="Wortman J."/>
            <person name="Nusbaum C."/>
            <person name="Birren B."/>
        </authorList>
    </citation>
    <scope>NUCLEOTIDE SEQUENCE [LARGE SCALE GENOMIC DNA]</scope>
    <source>
        <strain evidence="5 7">ATCC BAA-350</strain>
    </source>
</reference>
<gene>
    <name evidence="5" type="ORF">I592_03791</name>
    <name evidence="4" type="ORF">UKC_00570</name>
</gene>
<dbReference type="PANTHER" id="PTHR30055:SF146">
    <property type="entry name" value="HTH-TYPE TRANSCRIPTIONAL DUAL REGULATOR CECR"/>
    <property type="match status" value="1"/>
</dbReference>
<proteinExistence type="predicted"/>
<dbReference type="RefSeq" id="WP_010779019.1">
    <property type="nucleotide sequence ID" value="NZ_ASWH01000002.1"/>
</dbReference>
<dbReference type="eggNOG" id="COG1309">
    <property type="taxonomic scope" value="Bacteria"/>
</dbReference>
<sequence>MKKGTTKKRIVEEASRLFAKKGYEAVNVETIARAVGIKAPSLYKHYRNKQELFDAVVAEMNSRYEATMSAFQMDGYEGEADAPLFAEKTEEQLVVIGIQFFMFFLHDDYASNFRKLLTIEQFQNPRLAALFTQQYTDKPLAYQEKLFTLLIEADVLRDCDPKIMALHFYAPIQLLLTLCDRQPEREPEALRTVEQHIRQFYTLYQKGTNAHE</sequence>
<dbReference type="InterPro" id="IPR001647">
    <property type="entry name" value="HTH_TetR"/>
</dbReference>
<dbReference type="Pfam" id="PF00440">
    <property type="entry name" value="TetR_N"/>
    <property type="match status" value="1"/>
</dbReference>
<dbReference type="Proteomes" id="UP000013750">
    <property type="component" value="Unassembled WGS sequence"/>
</dbReference>
<dbReference type="InterPro" id="IPR050109">
    <property type="entry name" value="HTH-type_TetR-like_transc_reg"/>
</dbReference>
<dbReference type="PATRIC" id="fig|1158614.3.peg.585"/>
<evidence type="ECO:0000256" key="1">
    <source>
        <dbReference type="ARBA" id="ARBA00023125"/>
    </source>
</evidence>
<evidence type="ECO:0000313" key="7">
    <source>
        <dbReference type="Proteomes" id="UP000014160"/>
    </source>
</evidence>
<dbReference type="EMBL" id="AJDQ01000003">
    <property type="protein sequence ID" value="EOI58497.1"/>
    <property type="molecule type" value="Genomic_DNA"/>
</dbReference>
<comment type="caution">
    <text evidence="4">The sequence shown here is derived from an EMBL/GenBank/DDBJ whole genome shotgun (WGS) entry which is preliminary data.</text>
</comment>
<evidence type="ECO:0000259" key="3">
    <source>
        <dbReference type="PROSITE" id="PS50977"/>
    </source>
</evidence>
<dbReference type="PANTHER" id="PTHR30055">
    <property type="entry name" value="HTH-TYPE TRANSCRIPTIONAL REGULATOR RUTR"/>
    <property type="match status" value="1"/>
</dbReference>
<dbReference type="SUPFAM" id="SSF46689">
    <property type="entry name" value="Homeodomain-like"/>
    <property type="match status" value="1"/>
</dbReference>
<feature type="domain" description="HTH tetR-type" evidence="3">
    <location>
        <begin position="4"/>
        <end position="64"/>
    </location>
</feature>
<evidence type="ECO:0000313" key="6">
    <source>
        <dbReference type="Proteomes" id="UP000013750"/>
    </source>
</evidence>
<dbReference type="OrthoDB" id="71867at2"/>
<dbReference type="PROSITE" id="PS50977">
    <property type="entry name" value="HTH_TETR_2"/>
    <property type="match status" value="1"/>
</dbReference>
<dbReference type="PRINTS" id="PR00455">
    <property type="entry name" value="HTHTETR"/>
</dbReference>
<evidence type="ECO:0000256" key="2">
    <source>
        <dbReference type="PROSITE-ProRule" id="PRU00335"/>
    </source>
</evidence>
<dbReference type="GO" id="GO:0003700">
    <property type="term" value="F:DNA-binding transcription factor activity"/>
    <property type="evidence" value="ECO:0007669"/>
    <property type="project" value="TreeGrafter"/>
</dbReference>
<dbReference type="InterPro" id="IPR009057">
    <property type="entry name" value="Homeodomain-like_sf"/>
</dbReference>
<protein>
    <recommendedName>
        <fullName evidence="3">HTH tetR-type domain-containing protein</fullName>
    </recommendedName>
</protein>
<reference evidence="4 6" key="1">
    <citation type="submission" date="2013-02" db="EMBL/GenBank/DDBJ databases">
        <title>The Genome Sequence of Enterococcus gilvus ATCC BAA-350.</title>
        <authorList>
            <consortium name="The Broad Institute Genome Sequencing Platform"/>
            <consortium name="The Broad Institute Genome Sequencing Center for Infectious Disease"/>
            <person name="Earl A.M."/>
            <person name="Gilmore M.S."/>
            <person name="Lebreton F."/>
            <person name="Walker B."/>
            <person name="Young S.K."/>
            <person name="Zeng Q."/>
            <person name="Gargeya S."/>
            <person name="Fitzgerald M."/>
            <person name="Haas B."/>
            <person name="Abouelleil A."/>
            <person name="Alvarado L."/>
            <person name="Arachchi H.M."/>
            <person name="Berlin A.M."/>
            <person name="Chapman S.B."/>
            <person name="Dewar J."/>
            <person name="Goldberg J."/>
            <person name="Griggs A."/>
            <person name="Gujja S."/>
            <person name="Hansen M."/>
            <person name="Howarth C."/>
            <person name="Imamovic A."/>
            <person name="Larimer J."/>
            <person name="McCowan C."/>
            <person name="Murphy C."/>
            <person name="Neiman D."/>
            <person name="Pearson M."/>
            <person name="Priest M."/>
            <person name="Roberts A."/>
            <person name="Saif S."/>
            <person name="Shea T."/>
            <person name="Sisk P."/>
            <person name="Sykes S."/>
            <person name="Wortman J."/>
            <person name="Nusbaum C."/>
            <person name="Birren B."/>
        </authorList>
    </citation>
    <scope>NUCLEOTIDE SEQUENCE [LARGE SCALE GENOMIC DNA]</scope>
    <source>
        <strain evidence="4 6">ATCC BAA-350</strain>
    </source>
</reference>
<dbReference type="AlphaFoldDB" id="R2Y824"/>
<organism evidence="4 6">
    <name type="scientific">Enterococcus gilvus ATCC BAA-350</name>
    <dbReference type="NCBI Taxonomy" id="1158614"/>
    <lineage>
        <taxon>Bacteria</taxon>
        <taxon>Bacillati</taxon>
        <taxon>Bacillota</taxon>
        <taxon>Bacilli</taxon>
        <taxon>Lactobacillales</taxon>
        <taxon>Enterococcaceae</taxon>
        <taxon>Enterococcus</taxon>
    </lineage>
</organism>
<feature type="DNA-binding region" description="H-T-H motif" evidence="2">
    <location>
        <begin position="27"/>
        <end position="46"/>
    </location>
</feature>